<reference evidence="4" key="1">
    <citation type="journal article" date="2014" name="Int. J. Syst. Evol. Microbiol.">
        <title>Complete genome sequence of Corynebacterium casei LMG S-19264T (=DSM 44701T), isolated from a smear-ripened cheese.</title>
        <authorList>
            <consortium name="US DOE Joint Genome Institute (JGI-PGF)"/>
            <person name="Walter F."/>
            <person name="Albersmeier A."/>
            <person name="Kalinowski J."/>
            <person name="Ruckert C."/>
        </authorList>
    </citation>
    <scope>NUCLEOTIDE SEQUENCE</scope>
    <source>
        <strain evidence="4">CGMCC 1.15290</strain>
    </source>
</reference>
<dbReference type="InterPro" id="IPR020904">
    <property type="entry name" value="Sc_DH/Rdtase_CS"/>
</dbReference>
<evidence type="ECO:0000256" key="1">
    <source>
        <dbReference type="ARBA" id="ARBA00006484"/>
    </source>
</evidence>
<evidence type="ECO:0000313" key="4">
    <source>
        <dbReference type="EMBL" id="GGH67369.1"/>
    </source>
</evidence>
<keyword evidence="5" id="KW-1185">Reference proteome</keyword>
<protein>
    <submittedName>
        <fullName evidence="4">Oxidoreductase</fullName>
    </submittedName>
</protein>
<dbReference type="EMBL" id="BMIB01000002">
    <property type="protein sequence ID" value="GGH67369.1"/>
    <property type="molecule type" value="Genomic_DNA"/>
</dbReference>
<evidence type="ECO:0000259" key="3">
    <source>
        <dbReference type="SMART" id="SM00822"/>
    </source>
</evidence>
<accession>A0A917MW76</accession>
<dbReference type="SUPFAM" id="SSF51735">
    <property type="entry name" value="NAD(P)-binding Rossmann-fold domains"/>
    <property type="match status" value="1"/>
</dbReference>
<dbReference type="InterPro" id="IPR036291">
    <property type="entry name" value="NAD(P)-bd_dom_sf"/>
</dbReference>
<evidence type="ECO:0000256" key="2">
    <source>
        <dbReference type="ARBA" id="ARBA00023002"/>
    </source>
</evidence>
<dbReference type="Proteomes" id="UP000627292">
    <property type="component" value="Unassembled WGS sequence"/>
</dbReference>
<name>A0A917MW76_9BACT</name>
<dbReference type="Gene3D" id="3.40.50.720">
    <property type="entry name" value="NAD(P)-binding Rossmann-like Domain"/>
    <property type="match status" value="1"/>
</dbReference>
<comment type="caution">
    <text evidence="4">The sequence shown here is derived from an EMBL/GenBank/DDBJ whole genome shotgun (WGS) entry which is preliminary data.</text>
</comment>
<reference evidence="4" key="2">
    <citation type="submission" date="2020-09" db="EMBL/GenBank/DDBJ databases">
        <authorList>
            <person name="Sun Q."/>
            <person name="Zhou Y."/>
        </authorList>
    </citation>
    <scope>NUCLEOTIDE SEQUENCE</scope>
    <source>
        <strain evidence="4">CGMCC 1.15290</strain>
    </source>
</reference>
<dbReference type="RefSeq" id="WP_188952127.1">
    <property type="nucleotide sequence ID" value="NZ_BMIB01000002.1"/>
</dbReference>
<organism evidence="4 5">
    <name type="scientific">Filimonas zeae</name>
    <dbReference type="NCBI Taxonomy" id="1737353"/>
    <lineage>
        <taxon>Bacteria</taxon>
        <taxon>Pseudomonadati</taxon>
        <taxon>Bacteroidota</taxon>
        <taxon>Chitinophagia</taxon>
        <taxon>Chitinophagales</taxon>
        <taxon>Chitinophagaceae</taxon>
        <taxon>Filimonas</taxon>
    </lineage>
</organism>
<feature type="domain" description="Ketoreductase" evidence="3">
    <location>
        <begin position="9"/>
        <end position="195"/>
    </location>
</feature>
<dbReference type="PANTHER" id="PTHR42901">
    <property type="entry name" value="ALCOHOL DEHYDROGENASE"/>
    <property type="match status" value="1"/>
</dbReference>
<dbReference type="PRINTS" id="PR00081">
    <property type="entry name" value="GDHRDH"/>
</dbReference>
<dbReference type="InterPro" id="IPR057326">
    <property type="entry name" value="KR_dom"/>
</dbReference>
<dbReference type="AlphaFoldDB" id="A0A917MW76"/>
<proteinExistence type="inferred from homology"/>
<sequence>MKRLQLKNQWVLVTGASSGLGEEMARQLAIQHKANLLIVARRRERLEQLKTELEQSAGVQVKAIAADLSVLADVDRVITESLEGGQLYGAVLNAGLTYFGRHADLPWDRFESILQTNVVGVTRITTALVKHFETTGKEGGLMIVASMAALYPVPYQAAYSATKAFLLSFTNALSHEIQNPKFSVTAYAPAGIATEMTGGEAFHGLKSWLMPVKQAAAEGLHAFVTRKYSHIPGRLNRLGSMFMHLLPKKFLAAQMGKIYYKSLLQSEAATGTPTPGRP</sequence>
<keyword evidence="2" id="KW-0560">Oxidoreductase</keyword>
<dbReference type="PIRSF" id="PIRSF000126">
    <property type="entry name" value="11-beta-HSD1"/>
    <property type="match status" value="1"/>
</dbReference>
<dbReference type="PANTHER" id="PTHR42901:SF1">
    <property type="entry name" value="ALCOHOL DEHYDROGENASE"/>
    <property type="match status" value="1"/>
</dbReference>
<dbReference type="PROSITE" id="PS00061">
    <property type="entry name" value="ADH_SHORT"/>
    <property type="match status" value="1"/>
</dbReference>
<evidence type="ECO:0000313" key="5">
    <source>
        <dbReference type="Proteomes" id="UP000627292"/>
    </source>
</evidence>
<dbReference type="GO" id="GO:0016491">
    <property type="term" value="F:oxidoreductase activity"/>
    <property type="evidence" value="ECO:0007669"/>
    <property type="project" value="UniProtKB-KW"/>
</dbReference>
<dbReference type="Pfam" id="PF00106">
    <property type="entry name" value="adh_short"/>
    <property type="match status" value="1"/>
</dbReference>
<comment type="similarity">
    <text evidence="1">Belongs to the short-chain dehydrogenases/reductases (SDR) family.</text>
</comment>
<dbReference type="SMART" id="SM00822">
    <property type="entry name" value="PKS_KR"/>
    <property type="match status" value="1"/>
</dbReference>
<gene>
    <name evidence="4" type="primary">dltE</name>
    <name evidence="4" type="ORF">GCM10011379_22570</name>
</gene>
<dbReference type="InterPro" id="IPR002347">
    <property type="entry name" value="SDR_fam"/>
</dbReference>